<comment type="similarity">
    <text evidence="2">Belongs to the methyl-accepting chemotaxis (MCP) protein family.</text>
</comment>
<feature type="transmembrane region" description="Helical" evidence="5">
    <location>
        <begin position="168"/>
        <end position="195"/>
    </location>
</feature>
<dbReference type="CDD" id="cd11386">
    <property type="entry name" value="MCP_signal"/>
    <property type="match status" value="1"/>
</dbReference>
<feature type="domain" description="Methyl-accepting transducer" evidence="6">
    <location>
        <begin position="202"/>
        <end position="475"/>
    </location>
</feature>
<dbReference type="PANTHER" id="PTHR43531:SF11">
    <property type="entry name" value="METHYL-ACCEPTING CHEMOTAXIS PROTEIN 3"/>
    <property type="match status" value="1"/>
</dbReference>
<evidence type="ECO:0000256" key="1">
    <source>
        <dbReference type="ARBA" id="ARBA00022500"/>
    </source>
</evidence>
<dbReference type="GO" id="GO:0016020">
    <property type="term" value="C:membrane"/>
    <property type="evidence" value="ECO:0007669"/>
    <property type="project" value="InterPro"/>
</dbReference>
<reference evidence="7" key="1">
    <citation type="journal article" date="2011" name="Environ. Microbiol.">
        <title>Time-series analyses of Monterey Bay coastal microbial picoplankton using a 'genome proxy' microarray.</title>
        <authorList>
            <person name="Rich V.I."/>
            <person name="Pham V.D."/>
            <person name="Eppley J."/>
            <person name="Shi Y."/>
            <person name="DeLong E.F."/>
        </authorList>
    </citation>
    <scope>NUCLEOTIDE SEQUENCE</scope>
</reference>
<dbReference type="Pfam" id="PF00015">
    <property type="entry name" value="MCPsignal"/>
    <property type="match status" value="1"/>
</dbReference>
<keyword evidence="1" id="KW-0145">Chemotaxis</keyword>
<accession>E0XSJ3</accession>
<keyword evidence="5" id="KW-0472">Membrane</keyword>
<dbReference type="InterPro" id="IPR004089">
    <property type="entry name" value="MCPsignal_dom"/>
</dbReference>
<proteinExistence type="inferred from homology"/>
<dbReference type="EMBL" id="GU474862">
    <property type="protein sequence ID" value="ADI17384.1"/>
    <property type="molecule type" value="Genomic_DNA"/>
</dbReference>
<feature type="transmembrane region" description="Helical" evidence="5">
    <location>
        <begin position="12"/>
        <end position="32"/>
    </location>
</feature>
<evidence type="ECO:0000256" key="3">
    <source>
        <dbReference type="PROSITE-ProRule" id="PRU00284"/>
    </source>
</evidence>
<dbReference type="PROSITE" id="PS50111">
    <property type="entry name" value="CHEMOTAXIS_TRANSDUC_2"/>
    <property type="match status" value="1"/>
</dbReference>
<evidence type="ECO:0000256" key="4">
    <source>
        <dbReference type="SAM" id="MobiDB-lite"/>
    </source>
</evidence>
<sequence length="547" mass="60788">MKKKRLTIGIQVAVLVVGGALISLAALSYILIRMQSGYAFNQFMERHERLTNLMANEMAPALHLGDGRIISKKVKAFVSTSEENLILLKAFDMDANEVYEIKNQENTPNVKQILKRNLDDIIEGESFIQEFENSIIIYKPAMLPGEEVGGFISVIWSKHQLQELEWELLVMALLTMLAVVVIGSLLTIIVIHRLITKPVSEMVMMIDQGSREIADANNNLSVRTHRQSSSLVETAASMEEMSSIVENNADEAKKASNIVRNARGTVDSSRESLLEAVGRTIETNERTLADLQTTNTRVVEAMAAITQSSQKISGIITLINDIAFQTNLLALNASVEAARAGEHGKGFAVVATEVRKLSHRSAKASSEIGKLIESSLDNINSGKDFVEKSDEALGSMKKETEEILQDLKNQSSENLEAILRAVVEFSEMMENIEAASQEHASGINQVNQAISEMDQMTQENASMVEQNAVASQNMAQEANRLRKMFISTKNMNHQLEQATSHHPNQEIGPGNYNSRKGLPHRSKEDQILEPQSKYEMIENNQYKDDFK</sequence>
<name>E0XSJ3_9DELT</name>
<evidence type="ECO:0000256" key="5">
    <source>
        <dbReference type="SAM" id="Phobius"/>
    </source>
</evidence>
<protein>
    <submittedName>
        <fullName evidence="7">Methyl-accepting chemotaxis protein</fullName>
    </submittedName>
</protein>
<dbReference type="InterPro" id="IPR051310">
    <property type="entry name" value="MCP_chemotaxis"/>
</dbReference>
<dbReference type="SUPFAM" id="SSF58104">
    <property type="entry name" value="Methyl-accepting chemotaxis protein (MCP) signaling domain"/>
    <property type="match status" value="1"/>
</dbReference>
<evidence type="ECO:0000256" key="2">
    <source>
        <dbReference type="ARBA" id="ARBA00029447"/>
    </source>
</evidence>
<dbReference type="PANTHER" id="PTHR43531">
    <property type="entry name" value="PROTEIN ICFG"/>
    <property type="match status" value="1"/>
</dbReference>
<dbReference type="GO" id="GO:0007165">
    <property type="term" value="P:signal transduction"/>
    <property type="evidence" value="ECO:0007669"/>
    <property type="project" value="UniProtKB-KW"/>
</dbReference>
<dbReference type="SMART" id="SM00283">
    <property type="entry name" value="MA"/>
    <property type="match status" value="1"/>
</dbReference>
<dbReference type="Gene3D" id="1.10.287.950">
    <property type="entry name" value="Methyl-accepting chemotaxis protein"/>
    <property type="match status" value="1"/>
</dbReference>
<keyword evidence="5" id="KW-0812">Transmembrane</keyword>
<organism evidence="7">
    <name type="scientific">uncultured delta proteobacterium HF0070_30B07</name>
    <dbReference type="NCBI Taxonomy" id="710826"/>
    <lineage>
        <taxon>Bacteria</taxon>
        <taxon>Deltaproteobacteria</taxon>
        <taxon>environmental samples</taxon>
    </lineage>
</organism>
<evidence type="ECO:0000259" key="6">
    <source>
        <dbReference type="PROSITE" id="PS50111"/>
    </source>
</evidence>
<dbReference type="AlphaFoldDB" id="E0XSJ3"/>
<feature type="region of interest" description="Disordered" evidence="4">
    <location>
        <begin position="496"/>
        <end position="547"/>
    </location>
</feature>
<evidence type="ECO:0000313" key="7">
    <source>
        <dbReference type="EMBL" id="ADI17384.1"/>
    </source>
</evidence>
<keyword evidence="3" id="KW-0807">Transducer</keyword>
<keyword evidence="5" id="KW-1133">Transmembrane helix</keyword>
<dbReference type="GO" id="GO:0006935">
    <property type="term" value="P:chemotaxis"/>
    <property type="evidence" value="ECO:0007669"/>
    <property type="project" value="UniProtKB-KW"/>
</dbReference>